<dbReference type="Proteomes" id="UP000178912">
    <property type="component" value="Unassembled WGS sequence"/>
</dbReference>
<accession>A0A1E1LHV4</accession>
<protein>
    <submittedName>
        <fullName evidence="1">Uncharacterized protein</fullName>
    </submittedName>
</protein>
<evidence type="ECO:0000313" key="1">
    <source>
        <dbReference type="EMBL" id="CZT10065.1"/>
    </source>
</evidence>
<proteinExistence type="predicted"/>
<sequence>MKHKEINRSKHADSIFALMADDNVRTTVKKSIRDDISH</sequence>
<dbReference type="AlphaFoldDB" id="A0A1E1LHV4"/>
<name>A0A1E1LHV4_9HELO</name>
<dbReference type="EMBL" id="FJUX01000123">
    <property type="protein sequence ID" value="CZT10065.1"/>
    <property type="molecule type" value="Genomic_DNA"/>
</dbReference>
<organism evidence="1 2">
    <name type="scientific">Rhynchosporium agropyri</name>
    <dbReference type="NCBI Taxonomy" id="914238"/>
    <lineage>
        <taxon>Eukaryota</taxon>
        <taxon>Fungi</taxon>
        <taxon>Dikarya</taxon>
        <taxon>Ascomycota</taxon>
        <taxon>Pezizomycotina</taxon>
        <taxon>Leotiomycetes</taxon>
        <taxon>Helotiales</taxon>
        <taxon>Ploettnerulaceae</taxon>
        <taxon>Rhynchosporium</taxon>
    </lineage>
</organism>
<keyword evidence="2" id="KW-1185">Reference proteome</keyword>
<reference evidence="2" key="1">
    <citation type="submission" date="2016-03" db="EMBL/GenBank/DDBJ databases">
        <authorList>
            <person name="Guldener U."/>
        </authorList>
    </citation>
    <scope>NUCLEOTIDE SEQUENCE [LARGE SCALE GENOMIC DNA]</scope>
    <source>
        <strain evidence="2">04CH-RAC-A.6.1</strain>
    </source>
</reference>
<evidence type="ECO:0000313" key="2">
    <source>
        <dbReference type="Proteomes" id="UP000178912"/>
    </source>
</evidence>
<gene>
    <name evidence="1" type="ORF">RAG0_14652</name>
</gene>